<keyword evidence="4 6" id="KW-0067">ATP-binding</keyword>
<protein>
    <submittedName>
        <fullName evidence="6">ABC transporter, ATP-binding protein</fullName>
    </submittedName>
</protein>
<organism evidence="6 7">
    <name type="scientific">Paucilactobacillus wasatchensis</name>
    <dbReference type="NCBI Taxonomy" id="1335616"/>
    <lineage>
        <taxon>Bacteria</taxon>
        <taxon>Bacillati</taxon>
        <taxon>Bacillota</taxon>
        <taxon>Bacilli</taxon>
        <taxon>Lactobacillales</taxon>
        <taxon>Lactobacillaceae</taxon>
        <taxon>Paucilactobacillus</taxon>
    </lineage>
</organism>
<dbReference type="GO" id="GO:0016887">
    <property type="term" value="F:ATP hydrolysis activity"/>
    <property type="evidence" value="ECO:0007669"/>
    <property type="project" value="InterPro"/>
</dbReference>
<dbReference type="PANTHER" id="PTHR42798">
    <property type="entry name" value="LIPOPROTEIN-RELEASING SYSTEM ATP-BINDING PROTEIN LOLD"/>
    <property type="match status" value="1"/>
</dbReference>
<evidence type="ECO:0000256" key="1">
    <source>
        <dbReference type="ARBA" id="ARBA00005417"/>
    </source>
</evidence>
<dbReference type="PROSITE" id="PS00211">
    <property type="entry name" value="ABC_TRANSPORTER_1"/>
    <property type="match status" value="1"/>
</dbReference>
<dbReference type="InterPro" id="IPR003439">
    <property type="entry name" value="ABC_transporter-like_ATP-bd"/>
</dbReference>
<evidence type="ECO:0000256" key="2">
    <source>
        <dbReference type="ARBA" id="ARBA00022448"/>
    </source>
</evidence>
<evidence type="ECO:0000259" key="5">
    <source>
        <dbReference type="PROSITE" id="PS50893"/>
    </source>
</evidence>
<feature type="domain" description="ABC transporter" evidence="5">
    <location>
        <begin position="5"/>
        <end position="222"/>
    </location>
</feature>
<name>A0A0D1A7Y9_9LACO</name>
<proteinExistence type="inferred from homology"/>
<keyword evidence="3" id="KW-0547">Nucleotide-binding</keyword>
<dbReference type="Proteomes" id="UP000032279">
    <property type="component" value="Unassembled WGS sequence"/>
</dbReference>
<dbReference type="SMART" id="SM00382">
    <property type="entry name" value="AAA"/>
    <property type="match status" value="1"/>
</dbReference>
<comment type="similarity">
    <text evidence="1">Belongs to the ABC transporter superfamily.</text>
</comment>
<gene>
    <name evidence="6" type="ORF">WDC_0491</name>
</gene>
<comment type="caution">
    <text evidence="6">The sequence shown here is derived from an EMBL/GenBank/DDBJ whole genome shotgun (WGS) entry which is preliminary data.</text>
</comment>
<dbReference type="OrthoDB" id="9791546at2"/>
<keyword evidence="7" id="KW-1185">Reference proteome</keyword>
<evidence type="ECO:0000313" key="7">
    <source>
        <dbReference type="Proteomes" id="UP000032279"/>
    </source>
</evidence>
<dbReference type="STRING" id="1335616.WDC_0491"/>
<dbReference type="InterPro" id="IPR027417">
    <property type="entry name" value="P-loop_NTPase"/>
</dbReference>
<dbReference type="PANTHER" id="PTHR42798:SF6">
    <property type="entry name" value="CELL DIVISION ATP-BINDING PROTEIN FTSE"/>
    <property type="match status" value="1"/>
</dbReference>
<dbReference type="CDD" id="cd03255">
    <property type="entry name" value="ABC_MJ0796_LolCDE_FtsE"/>
    <property type="match status" value="1"/>
</dbReference>
<dbReference type="PROSITE" id="PS50893">
    <property type="entry name" value="ABC_TRANSPORTER_2"/>
    <property type="match status" value="1"/>
</dbReference>
<dbReference type="GO" id="GO:0005524">
    <property type="term" value="F:ATP binding"/>
    <property type="evidence" value="ECO:0007669"/>
    <property type="project" value="UniProtKB-KW"/>
</dbReference>
<dbReference type="PATRIC" id="fig|1335616.4.peg.491"/>
<dbReference type="EMBL" id="AWTT01000007">
    <property type="protein sequence ID" value="KIS03940.1"/>
    <property type="molecule type" value="Genomic_DNA"/>
</dbReference>
<dbReference type="InterPro" id="IPR017911">
    <property type="entry name" value="MacB-like_ATP-bd"/>
</dbReference>
<dbReference type="InterPro" id="IPR003593">
    <property type="entry name" value="AAA+_ATPase"/>
</dbReference>
<dbReference type="InterPro" id="IPR017871">
    <property type="entry name" value="ABC_transporter-like_CS"/>
</dbReference>
<sequence length="223" mass="24709">MVAVLTMSGISKQFAVGGQIVHALTNVNFEINAGEFISVLGPSGSGKSTFLTLAGCLQQPTTGIINFSGKQLNDLTKQQKTKFRFDELGFILQNSNLISFLTVIDHFKLIDQLSHRKFNRFKATKLLQDLGVTQFTAYPNQLSGGQRQRVAIAKALYNNPRLILADEPTASLDTKRSFQVVDLLVDLAHAQNKAAVMVTHDERLIGKSDRVYQIEDGRMQQIN</sequence>
<dbReference type="SUPFAM" id="SSF52540">
    <property type="entry name" value="P-loop containing nucleoside triphosphate hydrolases"/>
    <property type="match status" value="1"/>
</dbReference>
<evidence type="ECO:0000256" key="4">
    <source>
        <dbReference type="ARBA" id="ARBA00022840"/>
    </source>
</evidence>
<dbReference type="Pfam" id="PF00005">
    <property type="entry name" value="ABC_tran"/>
    <property type="match status" value="1"/>
</dbReference>
<dbReference type="Gene3D" id="3.40.50.300">
    <property type="entry name" value="P-loop containing nucleotide triphosphate hydrolases"/>
    <property type="match status" value="1"/>
</dbReference>
<evidence type="ECO:0000313" key="6">
    <source>
        <dbReference type="EMBL" id="KIS03940.1"/>
    </source>
</evidence>
<keyword evidence="2" id="KW-0813">Transport</keyword>
<accession>A0A0D1A7Y9</accession>
<dbReference type="AlphaFoldDB" id="A0A0D1A7Y9"/>
<evidence type="ECO:0000256" key="3">
    <source>
        <dbReference type="ARBA" id="ARBA00022741"/>
    </source>
</evidence>
<reference evidence="6 7" key="1">
    <citation type="submission" date="2013-08" db="EMBL/GenBank/DDBJ databases">
        <title>Lactobacillus wasatchii sp. WDC04, a late gas producing bacteria isolated from aged chedder cheese.</title>
        <authorList>
            <person name="Oberg C.J."/>
            <person name="Culumber M."/>
            <person name="McMahon D.J."/>
            <person name="Broadbent J.R."/>
            <person name="Oberg T.S."/>
            <person name="Ortaki F."/>
        </authorList>
    </citation>
    <scope>NUCLEOTIDE SEQUENCE [LARGE SCALE GENOMIC DNA]</scope>
    <source>
        <strain evidence="6 7">WDC04</strain>
    </source>
</reference>
<dbReference type="RefSeq" id="WP_044010209.1">
    <property type="nucleotide sequence ID" value="NZ_AWTT01000007.1"/>
</dbReference>